<evidence type="ECO:0000313" key="2">
    <source>
        <dbReference type="Proteomes" id="UP000732619"/>
    </source>
</evidence>
<dbReference type="Proteomes" id="UP000732619">
    <property type="component" value="Unassembled WGS sequence"/>
</dbReference>
<gene>
    <name evidence="1" type="ORF">E7Z75_09965</name>
</gene>
<evidence type="ECO:0000313" key="1">
    <source>
        <dbReference type="EMBL" id="MBE6513445.1"/>
    </source>
</evidence>
<dbReference type="AlphaFoldDB" id="A0A8T3VZJ8"/>
<proteinExistence type="predicted"/>
<reference evidence="1" key="1">
    <citation type="submission" date="2019-04" db="EMBL/GenBank/DDBJ databases">
        <title>Evolution of Biomass-Degrading Anaerobic Consortia Revealed by Metagenomics.</title>
        <authorList>
            <person name="Peng X."/>
        </authorList>
    </citation>
    <scope>NUCLEOTIDE SEQUENCE</scope>
    <source>
        <strain evidence="1">SIG14</strain>
    </source>
</reference>
<dbReference type="EMBL" id="SUTG01000093">
    <property type="protein sequence ID" value="MBE6513445.1"/>
    <property type="molecule type" value="Genomic_DNA"/>
</dbReference>
<sequence>MFKLSTNNDVNNNIEEIIKNLENLPDISECEYIYLDTLNIPKNTSFLKNKIIITQNNLQDFLMFEYDNIDNTNQIKDITELNFRQMVDLVILLDSENIPKNITDIIDKDTIVSKNLGNNIIYIEDLRKNQYTIISKYEKIVIEGRATETHIKFYENNT</sequence>
<accession>A0A8T3VZJ8</accession>
<name>A0A8T3VZJ8_METOL</name>
<protein>
    <submittedName>
        <fullName evidence="1">Uncharacterized protein</fullName>
    </submittedName>
</protein>
<comment type="caution">
    <text evidence="1">The sequence shown here is derived from an EMBL/GenBank/DDBJ whole genome shotgun (WGS) entry which is preliminary data.</text>
</comment>
<organism evidence="1 2">
    <name type="scientific">Methanobrevibacter olleyae</name>
    <dbReference type="NCBI Taxonomy" id="294671"/>
    <lineage>
        <taxon>Archaea</taxon>
        <taxon>Methanobacteriati</taxon>
        <taxon>Methanobacteriota</taxon>
        <taxon>Methanomada group</taxon>
        <taxon>Methanobacteria</taxon>
        <taxon>Methanobacteriales</taxon>
        <taxon>Methanobacteriaceae</taxon>
        <taxon>Methanobrevibacter</taxon>
    </lineage>
</organism>